<keyword evidence="3" id="KW-0281">Fimbrium</keyword>
<feature type="transmembrane region" description="Helical" evidence="4">
    <location>
        <begin position="6"/>
        <end position="27"/>
    </location>
</feature>
<gene>
    <name evidence="5" type="ORF">ABUW_0304</name>
    <name evidence="7" type="ORF">EA686_14100</name>
    <name evidence="6" type="ORF">F2P40_00980</name>
</gene>
<evidence type="ECO:0000256" key="3">
    <source>
        <dbReference type="RuleBase" id="RU000389"/>
    </source>
</evidence>
<dbReference type="EMBL" id="CP008706">
    <property type="protein sequence ID" value="AKA30090.1"/>
    <property type="molecule type" value="Genomic_DNA"/>
</dbReference>
<evidence type="ECO:0007829" key="11">
    <source>
        <dbReference type="PDB" id="5VAW"/>
    </source>
</evidence>
<dbReference type="OrthoDB" id="115249at2"/>
<reference evidence="7 9" key="3">
    <citation type="submission" date="2018-10" db="EMBL/GenBank/DDBJ databases">
        <title>GWAS and RNA-Seq identify cryptic mechanisms of antimicrobial resistance in Acinetobacter baumannii.</title>
        <authorList>
            <person name="Sahl J.W."/>
        </authorList>
    </citation>
    <scope>NUCLEOTIDE SEQUENCE [LARGE SCALE GENOMIC DNA]</scope>
    <source>
        <strain evidence="7 9">TG28175</strain>
    </source>
</reference>
<dbReference type="Pfam" id="PF00114">
    <property type="entry name" value="Pilin"/>
    <property type="match status" value="1"/>
</dbReference>
<reference evidence="8" key="2">
    <citation type="submission" date="2015-03" db="EMBL/GenBank/DDBJ databases">
        <authorList>
            <person name="Gallagher L.A."/>
            <person name="Hayden H.S."/>
            <person name="Weiss E.J."/>
            <person name="Hager K.R."/>
            <person name="Ramage E."/>
            <person name="Radey M.R."/>
            <person name="Bydalek R."/>
            <person name="Manoil C."/>
            <person name="Miller S.I."/>
            <person name="Brittnacher M.J."/>
        </authorList>
    </citation>
    <scope>NUCLEOTIDE SEQUENCE [LARGE SCALE GENOMIC DNA]</scope>
    <source>
        <strain evidence="8">AB5075-UW</strain>
    </source>
</reference>
<keyword evidence="4" id="KW-0472">Membrane</keyword>
<evidence type="ECO:0000313" key="6">
    <source>
        <dbReference type="EMBL" id="MQR47915.1"/>
    </source>
</evidence>
<organism evidence="5 8">
    <name type="scientific">Acinetobacter baumannii</name>
    <dbReference type="NCBI Taxonomy" id="470"/>
    <lineage>
        <taxon>Bacteria</taxon>
        <taxon>Pseudomonadati</taxon>
        <taxon>Pseudomonadota</taxon>
        <taxon>Gammaproteobacteria</taxon>
        <taxon>Moraxellales</taxon>
        <taxon>Moraxellaceae</taxon>
        <taxon>Acinetobacter</taxon>
        <taxon>Acinetobacter calcoaceticus/baumannii complex</taxon>
    </lineage>
</organism>
<dbReference type="Gene3D" id="3.30.700.10">
    <property type="entry name" value="Glycoprotein, Type 4 Pilin"/>
    <property type="match status" value="1"/>
</dbReference>
<evidence type="ECO:0000256" key="1">
    <source>
        <dbReference type="ARBA" id="ARBA00005233"/>
    </source>
</evidence>
<dbReference type="Proteomes" id="UP000032746">
    <property type="component" value="Chromosome"/>
</dbReference>
<dbReference type="PATRIC" id="fig|470.1314.peg.1438"/>
<dbReference type="AlphaFoldDB" id="A0A0D5YCX7"/>
<dbReference type="NCBIfam" id="TIGR02532">
    <property type="entry name" value="IV_pilin_GFxxxE"/>
    <property type="match status" value="1"/>
</dbReference>
<keyword evidence="4" id="KW-1133">Transmembrane helix</keyword>
<evidence type="ECO:0000313" key="8">
    <source>
        <dbReference type="Proteomes" id="UP000032746"/>
    </source>
</evidence>
<dbReference type="PANTHER" id="PTHR30093">
    <property type="entry name" value="GENERAL SECRETION PATHWAY PROTEIN G"/>
    <property type="match status" value="1"/>
</dbReference>
<dbReference type="InterPro" id="IPR001082">
    <property type="entry name" value="Pilin"/>
</dbReference>
<evidence type="ECO:0000313" key="10">
    <source>
        <dbReference type="Proteomes" id="UP000461234"/>
    </source>
</evidence>
<dbReference type="RefSeq" id="WP_000993729.1">
    <property type="nucleotide sequence ID" value="NZ_AP031576.1"/>
</dbReference>
<dbReference type="InterPro" id="IPR012902">
    <property type="entry name" value="N_methyl_site"/>
</dbReference>
<evidence type="ECO:0000313" key="7">
    <source>
        <dbReference type="EMBL" id="RSR53465.1"/>
    </source>
</evidence>
<dbReference type="PROSITE" id="PS00409">
    <property type="entry name" value="PROKAR_NTER_METHYL"/>
    <property type="match status" value="1"/>
</dbReference>
<dbReference type="PDB" id="5VAW">
    <property type="method" value="X-ray"/>
    <property type="resolution" value="1.69 A"/>
    <property type="chains" value="A=26-157"/>
</dbReference>
<reference evidence="5 8" key="1">
    <citation type="journal article" date="2015" name="J. Bacteriol.">
        <title>Resources for Genetic and Genomic Analysis of Emerging Pathogen Acinetobacter baumannii.</title>
        <authorList>
            <person name="Gallagher L.A."/>
            <person name="Ramage E."/>
            <person name="Weiss E.J."/>
            <person name="Radey M."/>
            <person name="Hayden H.S."/>
            <person name="Held K.G."/>
            <person name="Huse H.K."/>
            <person name="Zurawski D.V."/>
            <person name="Brittnacher M.J."/>
            <person name="Manoil C."/>
        </authorList>
    </citation>
    <scope>NUCLEOTIDE SEQUENCE [LARGE SCALE GENOMIC DNA]</scope>
    <source>
        <strain evidence="5 8">AB5075-UW</strain>
    </source>
</reference>
<dbReference type="GO" id="GO:0007155">
    <property type="term" value="P:cell adhesion"/>
    <property type="evidence" value="ECO:0007669"/>
    <property type="project" value="InterPro"/>
</dbReference>
<sequence>MNAQKGFTLIELMIVVAIIGILAAIAIPQYQTYIAKSQVSRAVSESGSLKTVIEDCLNNGKTTVGEAAGECAIGATGSNILDGAAQSGETLAAGTGVPQVTLANTGAATIVATFGNSASTALKSTPTTVTWTRTTDGTWTCESTAAEKYNSSACPAA</sequence>
<dbReference type="Proteomes" id="UP000280073">
    <property type="component" value="Unassembled WGS sequence"/>
</dbReference>
<evidence type="ECO:0000313" key="9">
    <source>
        <dbReference type="Proteomes" id="UP000280073"/>
    </source>
</evidence>
<dbReference type="SUPFAM" id="SSF54523">
    <property type="entry name" value="Pili subunits"/>
    <property type="match status" value="1"/>
</dbReference>
<comment type="similarity">
    <text evidence="1 3">Belongs to the N-Me-Phe pilin family.</text>
</comment>
<dbReference type="EMBL" id="RFDI01000762">
    <property type="protein sequence ID" value="RSR53465.1"/>
    <property type="molecule type" value="Genomic_DNA"/>
</dbReference>
<accession>A0A0D5YCX7</accession>
<feature type="disulfide bond" evidence="11">
    <location>
        <begin position="141"/>
        <end position="154"/>
    </location>
</feature>
<evidence type="ECO:0000256" key="2">
    <source>
        <dbReference type="ARBA" id="ARBA00022481"/>
    </source>
</evidence>
<evidence type="ECO:0000313" key="5">
    <source>
        <dbReference type="EMBL" id="AKA30090.1"/>
    </source>
</evidence>
<protein>
    <submittedName>
        <fullName evidence="6">Prepilin-type N-terminal cleavage/methylation domain-containing protein</fullName>
    </submittedName>
    <submittedName>
        <fullName evidence="7">Prepilin-type cleavage/methylation domain-containing protein</fullName>
    </submittedName>
    <submittedName>
        <fullName evidence="5">Type IV pilin structural subunit</fullName>
    </submittedName>
</protein>
<dbReference type="InterPro" id="IPR045584">
    <property type="entry name" value="Pilin-like"/>
</dbReference>
<proteinExistence type="evidence at protein level"/>
<reference evidence="11" key="4">
    <citation type="journal article" date="2019" name="J. Biol. Chem.">
        <title>The structure of PilA from &lt;i&gt;Acinetobacter baumannii&lt;/i&gt; AB5075 suggests a mechanism for functional specialization in &lt;i&gt;Acinetobacter&lt;/i&gt; type IV pili.</title>
        <authorList>
            <person name="Ronish L.A."/>
            <person name="Lillehoj E."/>
            <person name="Fields J.K."/>
            <person name="Sundberg E.J."/>
            <person name="Piepenbrink K.H."/>
        </authorList>
    </citation>
    <scope>X-RAY CRYSTALLOGRAPHY (1.69 ANGSTROMS) OF 26-157</scope>
    <scope>DISULFIDE BONDS</scope>
</reference>
<dbReference type="PANTHER" id="PTHR30093:SF34">
    <property type="entry name" value="PREPILIN PEPTIDASE-DEPENDENT PROTEIN D"/>
    <property type="match status" value="1"/>
</dbReference>
<dbReference type="SMR" id="A0A0D5YCX7"/>
<keyword evidence="11" id="KW-0002">3D-structure</keyword>
<dbReference type="OMA" id="ATAHCAI"/>
<dbReference type="GO" id="GO:0044096">
    <property type="term" value="C:type IV pilus"/>
    <property type="evidence" value="ECO:0007669"/>
    <property type="project" value="TreeGrafter"/>
</dbReference>
<dbReference type="GO" id="GO:0043107">
    <property type="term" value="P:type IV pilus-dependent motility"/>
    <property type="evidence" value="ECO:0007669"/>
    <property type="project" value="TreeGrafter"/>
</dbReference>
<name>A0A0D5YCX7_ACIBA</name>
<dbReference type="Pfam" id="PF07963">
    <property type="entry name" value="N_methyl"/>
    <property type="match status" value="1"/>
</dbReference>
<keyword evidence="4" id="KW-0812">Transmembrane</keyword>
<dbReference type="EMBL" id="WIOC01000001">
    <property type="protein sequence ID" value="MQR47915.1"/>
    <property type="molecule type" value="Genomic_DNA"/>
</dbReference>
<dbReference type="Proteomes" id="UP000461234">
    <property type="component" value="Unassembled WGS sequence"/>
</dbReference>
<keyword evidence="2" id="KW-0488">Methylation</keyword>
<feature type="disulfide bond" evidence="11">
    <location>
        <begin position="56"/>
        <end position="71"/>
    </location>
</feature>
<reference evidence="6 10" key="5">
    <citation type="submission" date="2019-10" db="EMBL/GenBank/DDBJ databases">
        <title>Genetic environment of the oxa23 gene and comparative analysis of carbapenem resistant Acinetobacter baumannii isolates belonging to global clone 1, lineage 2 recovered in a burns hospital outbreak in 2012-2013.</title>
        <authorList>
            <person name="Douraghi M."/>
            <person name="Aris P."/>
            <person name="Kenyon J."/>
            <person name="Hamidian M."/>
        </authorList>
    </citation>
    <scope>NUCLEOTIDE SEQUENCE [LARGE SCALE GENOMIC DNA]</scope>
    <source>
        <strain evidence="6 10">ABS103</strain>
    </source>
</reference>
<evidence type="ECO:0000256" key="4">
    <source>
        <dbReference type="SAM" id="Phobius"/>
    </source>
</evidence>
<dbReference type="PDBsum" id="5VAW"/>